<evidence type="ECO:0000259" key="2">
    <source>
        <dbReference type="PROSITE" id="PS50164"/>
    </source>
</evidence>
<dbReference type="EMBL" id="QRDX01000011">
    <property type="protein sequence ID" value="RED44629.1"/>
    <property type="molecule type" value="Genomic_DNA"/>
</dbReference>
<dbReference type="PROSITE" id="PS50164">
    <property type="entry name" value="GIY_YIG"/>
    <property type="match status" value="1"/>
</dbReference>
<protein>
    <submittedName>
        <fullName evidence="3">Putative GIY-YIG superfamily endonuclease</fullName>
    </submittedName>
</protein>
<keyword evidence="3" id="KW-0255">Endonuclease</keyword>
<keyword evidence="3" id="KW-0378">Hydrolase</keyword>
<name>A0A3D9H5A7_9FLAO</name>
<dbReference type="Gene3D" id="3.40.1440.10">
    <property type="entry name" value="GIY-YIG endonuclease"/>
    <property type="match status" value="1"/>
</dbReference>
<proteinExistence type="inferred from homology"/>
<comment type="caution">
    <text evidence="3">The sequence shown here is derived from an EMBL/GenBank/DDBJ whole genome shotgun (WGS) entry which is preliminary data.</text>
</comment>
<reference evidence="3 4" key="1">
    <citation type="submission" date="2018-07" db="EMBL/GenBank/DDBJ databases">
        <title>Genomic Encyclopedia of Type Strains, Phase III (KMG-III): the genomes of soil and plant-associated and newly described type strains.</title>
        <authorList>
            <person name="Whitman W."/>
        </authorList>
    </citation>
    <scope>NUCLEOTIDE SEQUENCE [LARGE SCALE GENOMIC DNA]</scope>
    <source>
        <strain evidence="3 4">CECT 8487</strain>
    </source>
</reference>
<dbReference type="Proteomes" id="UP000256629">
    <property type="component" value="Unassembled WGS sequence"/>
</dbReference>
<dbReference type="SUPFAM" id="SSF82771">
    <property type="entry name" value="GIY-YIG endonuclease"/>
    <property type="match status" value="1"/>
</dbReference>
<dbReference type="InterPro" id="IPR000305">
    <property type="entry name" value="GIY-YIG_endonuc"/>
</dbReference>
<dbReference type="OrthoDB" id="1495241at2"/>
<evidence type="ECO:0000313" key="4">
    <source>
        <dbReference type="Proteomes" id="UP000256629"/>
    </source>
</evidence>
<dbReference type="AlphaFoldDB" id="A0A3D9H5A7"/>
<keyword evidence="4" id="KW-1185">Reference proteome</keyword>
<evidence type="ECO:0000313" key="3">
    <source>
        <dbReference type="EMBL" id="RED44629.1"/>
    </source>
</evidence>
<dbReference type="RefSeq" id="WP_116525195.1">
    <property type="nucleotide sequence ID" value="NZ_QRDX01000011.1"/>
</dbReference>
<keyword evidence="3" id="KW-0540">Nuclease</keyword>
<gene>
    <name evidence="3" type="ORF">DFQ02_1115</name>
</gene>
<dbReference type="InterPro" id="IPR035901">
    <property type="entry name" value="GIY-YIG_endonuc_sf"/>
</dbReference>
<feature type="domain" description="GIY-YIG" evidence="2">
    <location>
        <begin position="4"/>
        <end position="82"/>
    </location>
</feature>
<dbReference type="InterPro" id="IPR050190">
    <property type="entry name" value="UPF0213_domain"/>
</dbReference>
<dbReference type="GO" id="GO:0004519">
    <property type="term" value="F:endonuclease activity"/>
    <property type="evidence" value="ECO:0007669"/>
    <property type="project" value="UniProtKB-KW"/>
</dbReference>
<comment type="similarity">
    <text evidence="1">Belongs to the UPF0213 family.</text>
</comment>
<organism evidence="3 4">
    <name type="scientific">Seonamhaeicola aphaedonensis</name>
    <dbReference type="NCBI Taxonomy" id="1461338"/>
    <lineage>
        <taxon>Bacteria</taxon>
        <taxon>Pseudomonadati</taxon>
        <taxon>Bacteroidota</taxon>
        <taxon>Flavobacteriia</taxon>
        <taxon>Flavobacteriales</taxon>
        <taxon>Flavobacteriaceae</taxon>
    </lineage>
</organism>
<accession>A0A3D9H5A7</accession>
<dbReference type="PANTHER" id="PTHR34477:SF1">
    <property type="entry name" value="UPF0213 PROTEIN YHBQ"/>
    <property type="match status" value="1"/>
</dbReference>
<dbReference type="Pfam" id="PF01541">
    <property type="entry name" value="GIY-YIG"/>
    <property type="match status" value="1"/>
</dbReference>
<sequence length="82" mass="9552">MEKKTWTVYIMLCSDGTNYVGCTSNLESRLKKHSSGQVISTKNRLPVEIINYIVFNDKYKAYNFEKYLKSGSGRAFLKKRFI</sequence>
<dbReference type="PANTHER" id="PTHR34477">
    <property type="entry name" value="UPF0213 PROTEIN YHBQ"/>
    <property type="match status" value="1"/>
</dbReference>
<evidence type="ECO:0000256" key="1">
    <source>
        <dbReference type="ARBA" id="ARBA00007435"/>
    </source>
</evidence>